<evidence type="ECO:0000313" key="3">
    <source>
        <dbReference type="Proteomes" id="UP000321947"/>
    </source>
</evidence>
<name>A0A5D3E764_CUCMM</name>
<gene>
    <name evidence="2" type="ORF">E5676_scaffold398G00540</name>
</gene>
<protein>
    <submittedName>
        <fullName evidence="2">Retrotransposon protein</fullName>
    </submittedName>
</protein>
<feature type="region of interest" description="Disordered" evidence="1">
    <location>
        <begin position="99"/>
        <end position="120"/>
    </location>
</feature>
<reference evidence="2 3" key="1">
    <citation type="submission" date="2019-08" db="EMBL/GenBank/DDBJ databases">
        <title>Draft genome sequences of two oriental melons (Cucumis melo L. var makuwa).</title>
        <authorList>
            <person name="Kwon S.-Y."/>
        </authorList>
    </citation>
    <scope>NUCLEOTIDE SEQUENCE [LARGE SCALE GENOMIC DNA]</scope>
    <source>
        <strain evidence="3">cv. Chang Bougi</strain>
        <tissue evidence="2">Leaf</tissue>
    </source>
</reference>
<proteinExistence type="predicted"/>
<evidence type="ECO:0000313" key="2">
    <source>
        <dbReference type="EMBL" id="TYK31688.1"/>
    </source>
</evidence>
<dbReference type="Proteomes" id="UP000321947">
    <property type="component" value="Unassembled WGS sequence"/>
</dbReference>
<sequence>MFEFFRDTGQKSLGARLIHIQQEGSYNDYVKKFVNYSAPLPYMAESVLRDAFLTGLEPTLQAKVISRHPQTLEECMKEAQLVNDRNLVMNLARVELGIPEPKGGESSTAKGQLGVEKGMPRKNEFQMKHITIPLKGNHQ</sequence>
<organism evidence="2 3">
    <name type="scientific">Cucumis melo var. makuwa</name>
    <name type="common">Oriental melon</name>
    <dbReference type="NCBI Taxonomy" id="1194695"/>
    <lineage>
        <taxon>Eukaryota</taxon>
        <taxon>Viridiplantae</taxon>
        <taxon>Streptophyta</taxon>
        <taxon>Embryophyta</taxon>
        <taxon>Tracheophyta</taxon>
        <taxon>Spermatophyta</taxon>
        <taxon>Magnoliopsida</taxon>
        <taxon>eudicotyledons</taxon>
        <taxon>Gunneridae</taxon>
        <taxon>Pentapetalae</taxon>
        <taxon>rosids</taxon>
        <taxon>fabids</taxon>
        <taxon>Cucurbitales</taxon>
        <taxon>Cucurbitaceae</taxon>
        <taxon>Benincaseae</taxon>
        <taxon>Cucumis</taxon>
    </lineage>
</organism>
<dbReference type="AlphaFoldDB" id="A0A5D3E764"/>
<dbReference type="EMBL" id="SSTD01000026">
    <property type="protein sequence ID" value="TYK31688.1"/>
    <property type="molecule type" value="Genomic_DNA"/>
</dbReference>
<comment type="caution">
    <text evidence="2">The sequence shown here is derived from an EMBL/GenBank/DDBJ whole genome shotgun (WGS) entry which is preliminary data.</text>
</comment>
<evidence type="ECO:0000256" key="1">
    <source>
        <dbReference type="SAM" id="MobiDB-lite"/>
    </source>
</evidence>
<accession>A0A5D3E764</accession>